<dbReference type="Proteomes" id="UP000222542">
    <property type="component" value="Unassembled WGS sequence"/>
</dbReference>
<reference evidence="1 2" key="2">
    <citation type="journal article" date="2017" name="Genome Biol.">
        <title>New reference genome sequences of hot pepper reveal the massive evolution of plant disease-resistance genes by retroduplication.</title>
        <authorList>
            <person name="Kim S."/>
            <person name="Park J."/>
            <person name="Yeom S.I."/>
            <person name="Kim Y.M."/>
            <person name="Seo E."/>
            <person name="Kim K.T."/>
            <person name="Kim M.S."/>
            <person name="Lee J.M."/>
            <person name="Cheong K."/>
            <person name="Shin H.S."/>
            <person name="Kim S.B."/>
            <person name="Han K."/>
            <person name="Lee J."/>
            <person name="Park M."/>
            <person name="Lee H.A."/>
            <person name="Lee H.Y."/>
            <person name="Lee Y."/>
            <person name="Oh S."/>
            <person name="Lee J.H."/>
            <person name="Choi E."/>
            <person name="Choi E."/>
            <person name="Lee S.E."/>
            <person name="Jeon J."/>
            <person name="Kim H."/>
            <person name="Choi G."/>
            <person name="Song H."/>
            <person name="Lee J."/>
            <person name="Lee S.C."/>
            <person name="Kwon J.K."/>
            <person name="Lee H.Y."/>
            <person name="Koo N."/>
            <person name="Hong Y."/>
            <person name="Kim R.W."/>
            <person name="Kang W.H."/>
            <person name="Huh J.H."/>
            <person name="Kang B.C."/>
            <person name="Yang T.J."/>
            <person name="Lee Y.H."/>
            <person name="Bennetzen J.L."/>
            <person name="Choi D."/>
        </authorList>
    </citation>
    <scope>NUCLEOTIDE SEQUENCE [LARGE SCALE GENOMIC DNA]</scope>
    <source>
        <strain evidence="2">cv. CM334</strain>
    </source>
</reference>
<gene>
    <name evidence="1" type="ORF">T459_28037</name>
</gene>
<dbReference type="EMBL" id="AYRZ02000011">
    <property type="protein sequence ID" value="PHT68550.1"/>
    <property type="molecule type" value="Genomic_DNA"/>
</dbReference>
<dbReference type="OMA" id="QSHYICK"/>
<dbReference type="AlphaFoldDB" id="A0A2G2YFP9"/>
<name>A0A2G2YFP9_CAPAN</name>
<dbReference type="InterPro" id="IPR021109">
    <property type="entry name" value="Peptidase_aspartic_dom_sf"/>
</dbReference>
<protein>
    <submittedName>
        <fullName evidence="1">Uncharacterized protein</fullName>
    </submittedName>
</protein>
<dbReference type="CDD" id="cd00303">
    <property type="entry name" value="retropepsin_like"/>
    <property type="match status" value="1"/>
</dbReference>
<accession>A0A2G2YFP9</accession>
<proteinExistence type="predicted"/>
<dbReference type="Gene3D" id="2.40.70.10">
    <property type="entry name" value="Acid Proteases"/>
    <property type="match status" value="1"/>
</dbReference>
<evidence type="ECO:0000313" key="1">
    <source>
        <dbReference type="EMBL" id="PHT68550.1"/>
    </source>
</evidence>
<evidence type="ECO:0000313" key="2">
    <source>
        <dbReference type="Proteomes" id="UP000222542"/>
    </source>
</evidence>
<sequence>MVDLAGFFTMIGQELETGENGSILPHVSVHAMNGVHDFRTMRVTVFVKEKVVHVLIDTRSTHNFLDLNTARRLGCMLTTISPFVVSVADRKKIQSNYGMTFDSDMLVLPIGGCNMVLGIQWLISLGDIMWNFKKLKMEFNIKGHKISLREYNPQRLDNSTEQYGEIIGSTL</sequence>
<organism evidence="1 2">
    <name type="scientific">Capsicum annuum</name>
    <name type="common">Capsicum pepper</name>
    <dbReference type="NCBI Taxonomy" id="4072"/>
    <lineage>
        <taxon>Eukaryota</taxon>
        <taxon>Viridiplantae</taxon>
        <taxon>Streptophyta</taxon>
        <taxon>Embryophyta</taxon>
        <taxon>Tracheophyta</taxon>
        <taxon>Spermatophyta</taxon>
        <taxon>Magnoliopsida</taxon>
        <taxon>eudicotyledons</taxon>
        <taxon>Gunneridae</taxon>
        <taxon>Pentapetalae</taxon>
        <taxon>asterids</taxon>
        <taxon>lamiids</taxon>
        <taxon>Solanales</taxon>
        <taxon>Solanaceae</taxon>
        <taxon>Solanoideae</taxon>
        <taxon>Capsiceae</taxon>
        <taxon>Capsicum</taxon>
    </lineage>
</organism>
<dbReference type="Gramene" id="PHT68550">
    <property type="protein sequence ID" value="PHT68550"/>
    <property type="gene ID" value="T459_28037"/>
</dbReference>
<reference evidence="1 2" key="1">
    <citation type="journal article" date="2014" name="Nat. Genet.">
        <title>Genome sequence of the hot pepper provides insights into the evolution of pungency in Capsicum species.</title>
        <authorList>
            <person name="Kim S."/>
            <person name="Park M."/>
            <person name="Yeom S.I."/>
            <person name="Kim Y.M."/>
            <person name="Lee J.M."/>
            <person name="Lee H.A."/>
            <person name="Seo E."/>
            <person name="Choi J."/>
            <person name="Cheong K."/>
            <person name="Kim K.T."/>
            <person name="Jung K."/>
            <person name="Lee G.W."/>
            <person name="Oh S.K."/>
            <person name="Bae C."/>
            <person name="Kim S.B."/>
            <person name="Lee H.Y."/>
            <person name="Kim S.Y."/>
            <person name="Kim M.S."/>
            <person name="Kang B.C."/>
            <person name="Jo Y.D."/>
            <person name="Yang H.B."/>
            <person name="Jeong H.J."/>
            <person name="Kang W.H."/>
            <person name="Kwon J.K."/>
            <person name="Shin C."/>
            <person name="Lim J.Y."/>
            <person name="Park J.H."/>
            <person name="Huh J.H."/>
            <person name="Kim J.S."/>
            <person name="Kim B.D."/>
            <person name="Cohen O."/>
            <person name="Paran I."/>
            <person name="Suh M.C."/>
            <person name="Lee S.B."/>
            <person name="Kim Y.K."/>
            <person name="Shin Y."/>
            <person name="Noh S.J."/>
            <person name="Park J."/>
            <person name="Seo Y.S."/>
            <person name="Kwon S.Y."/>
            <person name="Kim H.A."/>
            <person name="Park J.M."/>
            <person name="Kim H.J."/>
            <person name="Choi S.B."/>
            <person name="Bosland P.W."/>
            <person name="Reeves G."/>
            <person name="Jo S.H."/>
            <person name="Lee B.W."/>
            <person name="Cho H.T."/>
            <person name="Choi H.S."/>
            <person name="Lee M.S."/>
            <person name="Yu Y."/>
            <person name="Do Choi Y."/>
            <person name="Park B.S."/>
            <person name="van Deynze A."/>
            <person name="Ashrafi H."/>
            <person name="Hill T."/>
            <person name="Kim W.T."/>
            <person name="Pai H.S."/>
            <person name="Ahn H.K."/>
            <person name="Yeam I."/>
            <person name="Giovannoni J.J."/>
            <person name="Rose J.K."/>
            <person name="Sorensen I."/>
            <person name="Lee S.J."/>
            <person name="Kim R.W."/>
            <person name="Choi I.Y."/>
            <person name="Choi B.S."/>
            <person name="Lim J.S."/>
            <person name="Lee Y.H."/>
            <person name="Choi D."/>
        </authorList>
    </citation>
    <scope>NUCLEOTIDE SEQUENCE [LARGE SCALE GENOMIC DNA]</scope>
    <source>
        <strain evidence="2">cv. CM334</strain>
    </source>
</reference>
<dbReference type="SUPFAM" id="SSF50630">
    <property type="entry name" value="Acid proteases"/>
    <property type="match status" value="1"/>
</dbReference>
<keyword evidence="2" id="KW-1185">Reference proteome</keyword>
<comment type="caution">
    <text evidence="1">The sequence shown here is derived from an EMBL/GenBank/DDBJ whole genome shotgun (WGS) entry which is preliminary data.</text>
</comment>